<feature type="compositionally biased region" description="Basic residues" evidence="1">
    <location>
        <begin position="108"/>
        <end position="117"/>
    </location>
</feature>
<evidence type="ECO:0000256" key="1">
    <source>
        <dbReference type="SAM" id="MobiDB-lite"/>
    </source>
</evidence>
<feature type="region of interest" description="Disordered" evidence="1">
    <location>
        <begin position="142"/>
        <end position="163"/>
    </location>
</feature>
<dbReference type="EMBL" id="JAKJXP020000005">
    <property type="protein sequence ID" value="KAK7756840.1"/>
    <property type="molecule type" value="Genomic_DNA"/>
</dbReference>
<protein>
    <submittedName>
        <fullName evidence="2">Uncharacterized protein</fullName>
    </submittedName>
</protein>
<evidence type="ECO:0000313" key="3">
    <source>
        <dbReference type="Proteomes" id="UP001320420"/>
    </source>
</evidence>
<dbReference type="AlphaFoldDB" id="A0AAN9UWM7"/>
<accession>A0AAN9UWM7</accession>
<keyword evidence="3" id="KW-1185">Reference proteome</keyword>
<dbReference type="Proteomes" id="UP001320420">
    <property type="component" value="Unassembled WGS sequence"/>
</dbReference>
<feature type="region of interest" description="Disordered" evidence="1">
    <location>
        <begin position="96"/>
        <end position="129"/>
    </location>
</feature>
<reference evidence="2 3" key="1">
    <citation type="submission" date="2024-02" db="EMBL/GenBank/DDBJ databases">
        <title>De novo assembly and annotation of 12 fungi associated with fruit tree decline syndrome in Ontario, Canada.</title>
        <authorList>
            <person name="Sulman M."/>
            <person name="Ellouze W."/>
            <person name="Ilyukhin E."/>
        </authorList>
    </citation>
    <scope>NUCLEOTIDE SEQUENCE [LARGE SCALE GENOMIC DNA]</scope>
    <source>
        <strain evidence="2 3">M11/M66-122</strain>
    </source>
</reference>
<organism evidence="2 3">
    <name type="scientific">Diatrype stigma</name>
    <dbReference type="NCBI Taxonomy" id="117547"/>
    <lineage>
        <taxon>Eukaryota</taxon>
        <taxon>Fungi</taxon>
        <taxon>Dikarya</taxon>
        <taxon>Ascomycota</taxon>
        <taxon>Pezizomycotina</taxon>
        <taxon>Sordariomycetes</taxon>
        <taxon>Xylariomycetidae</taxon>
        <taxon>Xylariales</taxon>
        <taxon>Diatrypaceae</taxon>
        <taxon>Diatrype</taxon>
    </lineage>
</organism>
<name>A0AAN9UWM7_9PEZI</name>
<sequence length="163" mass="17571">MVLETAGADAAQMEVLELCDRLYGGLPESDRLLRMVFARVGFLQPQLFRRSPAAALAFLHAHPEVSALLLREVGARREEDFYPPGVAAGSGGMGMGMAGGGPGSGGPHHPHAHHHHNNPNYPNHPSQLFPPMERPVAAWAAVPGGRPPPPHYEPGRLARAHRW</sequence>
<gene>
    <name evidence="2" type="ORF">SLS62_001285</name>
</gene>
<proteinExistence type="predicted"/>
<evidence type="ECO:0000313" key="2">
    <source>
        <dbReference type="EMBL" id="KAK7756840.1"/>
    </source>
</evidence>
<feature type="compositionally biased region" description="Gly residues" evidence="1">
    <location>
        <begin position="96"/>
        <end position="106"/>
    </location>
</feature>
<comment type="caution">
    <text evidence="2">The sequence shown here is derived from an EMBL/GenBank/DDBJ whole genome shotgun (WGS) entry which is preliminary data.</text>
</comment>